<dbReference type="EMBL" id="JAQQWI010000024">
    <property type="protein sequence ID" value="KAK7994304.1"/>
    <property type="molecule type" value="Genomic_DNA"/>
</dbReference>
<keyword evidence="1" id="KW-0732">Signal</keyword>
<dbReference type="Proteomes" id="UP001396898">
    <property type="component" value="Unassembled WGS sequence"/>
</dbReference>
<organism evidence="2 3">
    <name type="scientific">Apiospora marii</name>
    <dbReference type="NCBI Taxonomy" id="335849"/>
    <lineage>
        <taxon>Eukaryota</taxon>
        <taxon>Fungi</taxon>
        <taxon>Dikarya</taxon>
        <taxon>Ascomycota</taxon>
        <taxon>Pezizomycotina</taxon>
        <taxon>Sordariomycetes</taxon>
        <taxon>Xylariomycetidae</taxon>
        <taxon>Amphisphaeriales</taxon>
        <taxon>Apiosporaceae</taxon>
        <taxon>Apiospora</taxon>
    </lineage>
</organism>
<feature type="signal peptide" evidence="1">
    <location>
        <begin position="1"/>
        <end position="22"/>
    </location>
</feature>
<name>A0ABR1R0M4_9PEZI</name>
<evidence type="ECO:0008006" key="4">
    <source>
        <dbReference type="Google" id="ProtNLM"/>
    </source>
</evidence>
<gene>
    <name evidence="2" type="ORF">PG991_015892</name>
</gene>
<accession>A0ABR1R0M4</accession>
<sequence length="228" mass="24329">MVTLNLLALATASFLLPLSATAAPTAAPKNETVTIQSAPQLISGPWQNFPKMSSWLTFDQMFDANKNSMNQAGSTWDDIGRINVAIRNAAASIGVDERVILGIIMQESHGYVGVVTTFSPGEGIPTAGIMQCSNCQGFPGQTGLSQVFVVDSSSPNLQDQISAMVNGGTTHFKANLQDFGNQWSEESIYPALREYNSGSVNQNDLSDGMGATPTYVSDISQRLTGWVD</sequence>
<evidence type="ECO:0000313" key="2">
    <source>
        <dbReference type="EMBL" id="KAK7994304.1"/>
    </source>
</evidence>
<feature type="chain" id="PRO_5046498405" description="Transglycosylase SLT domain-containing protein" evidence="1">
    <location>
        <begin position="23"/>
        <end position="228"/>
    </location>
</feature>
<evidence type="ECO:0000256" key="1">
    <source>
        <dbReference type="SAM" id="SignalP"/>
    </source>
</evidence>
<dbReference type="Gene3D" id="1.10.530.10">
    <property type="match status" value="1"/>
</dbReference>
<dbReference type="InterPro" id="IPR023346">
    <property type="entry name" value="Lysozyme-like_dom_sf"/>
</dbReference>
<reference evidence="2 3" key="1">
    <citation type="submission" date="2023-01" db="EMBL/GenBank/DDBJ databases">
        <title>Analysis of 21 Apiospora genomes using comparative genomics revels a genus with tremendous synthesis potential of carbohydrate active enzymes and secondary metabolites.</title>
        <authorList>
            <person name="Sorensen T."/>
        </authorList>
    </citation>
    <scope>NUCLEOTIDE SEQUENCE [LARGE SCALE GENOMIC DNA]</scope>
    <source>
        <strain evidence="2 3">CBS 20057</strain>
    </source>
</reference>
<keyword evidence="3" id="KW-1185">Reference proteome</keyword>
<proteinExistence type="predicted"/>
<evidence type="ECO:0000313" key="3">
    <source>
        <dbReference type="Proteomes" id="UP001396898"/>
    </source>
</evidence>
<dbReference type="SUPFAM" id="SSF53955">
    <property type="entry name" value="Lysozyme-like"/>
    <property type="match status" value="1"/>
</dbReference>
<protein>
    <recommendedName>
        <fullName evidence="4">Transglycosylase SLT domain-containing protein</fullName>
    </recommendedName>
</protein>
<comment type="caution">
    <text evidence="2">The sequence shown here is derived from an EMBL/GenBank/DDBJ whole genome shotgun (WGS) entry which is preliminary data.</text>
</comment>